<dbReference type="PROSITE" id="PS50880">
    <property type="entry name" value="TOPRIM"/>
    <property type="match status" value="1"/>
</dbReference>
<organism evidence="12 13">
    <name type="scientific">Pseudomonas nitroreducens</name>
    <dbReference type="NCBI Taxonomy" id="46680"/>
    <lineage>
        <taxon>Bacteria</taxon>
        <taxon>Pseudomonadati</taxon>
        <taxon>Pseudomonadota</taxon>
        <taxon>Gammaproteobacteria</taxon>
        <taxon>Pseudomonadales</taxon>
        <taxon>Pseudomonadaceae</taxon>
        <taxon>Pseudomonas</taxon>
    </lineage>
</organism>
<accession>A0ABS0KVH7</accession>
<feature type="region of interest" description="Disordered" evidence="9">
    <location>
        <begin position="656"/>
        <end position="676"/>
    </location>
</feature>
<dbReference type="InterPro" id="IPR000380">
    <property type="entry name" value="Topo_IA"/>
</dbReference>
<comment type="caution">
    <text evidence="12">The sequence shown here is derived from an EMBL/GenBank/DDBJ whole genome shotgun (WGS) entry which is preliminary data.</text>
</comment>
<dbReference type="HAMAP" id="MF_00952">
    <property type="entry name" value="Topoisom_1_prok"/>
    <property type="match status" value="1"/>
</dbReference>
<dbReference type="PANTHER" id="PTHR42785">
    <property type="entry name" value="DNA TOPOISOMERASE, TYPE IA, CORE"/>
    <property type="match status" value="1"/>
</dbReference>
<feature type="region of interest" description="Disordered" evidence="9">
    <location>
        <begin position="407"/>
        <end position="447"/>
    </location>
</feature>
<dbReference type="CDD" id="cd03363">
    <property type="entry name" value="TOPRIM_TopoIA_TopoI"/>
    <property type="match status" value="1"/>
</dbReference>
<keyword evidence="3" id="KW-0479">Metal-binding</keyword>
<feature type="active site" description="O-(5'-phospho-DNA)-tyrosine intermediate" evidence="8">
    <location>
        <position position="282"/>
    </location>
</feature>
<gene>
    <name evidence="8 12" type="primary">topA</name>
    <name evidence="12" type="ORF">I5I61_29295</name>
</gene>
<comment type="catalytic activity">
    <reaction evidence="1 8">
        <text>ATP-independent breakage of single-stranded DNA, followed by passage and rejoining.</text>
        <dbReference type="EC" id="5.6.2.1"/>
    </reaction>
</comment>
<dbReference type="SUPFAM" id="SSF56712">
    <property type="entry name" value="Prokaryotic type I DNA topoisomerase"/>
    <property type="match status" value="1"/>
</dbReference>
<evidence type="ECO:0000259" key="11">
    <source>
        <dbReference type="PROSITE" id="PS52039"/>
    </source>
</evidence>
<dbReference type="InterPro" id="IPR034149">
    <property type="entry name" value="TOPRIM_TopoI"/>
</dbReference>
<feature type="site" description="Interaction with DNA" evidence="8">
    <location>
        <position position="135"/>
    </location>
</feature>
<comment type="function">
    <text evidence="8">Releases the supercoiling and torsional tension of DNA, which is introduced during the DNA replication and transcription, by transiently cleaving and rejoining one strand of the DNA duplex. Introduces a single-strand break via transesterification at a target site in duplex DNA. The scissile phosphodiester is attacked by the catalytic tyrosine of the enzyme, resulting in the formation of a DNA-(5'-phosphotyrosyl)-enzyme intermediate and the expulsion of a 3'-OH DNA strand. The free DNA strand then undergoes passage around the unbroken strand, thus removing DNA supercoils. Finally, in the religation step, the DNA 3'-OH attacks the covalent intermediate to expel the active-site tyrosine and restore the DNA phosphodiester backbone.</text>
</comment>
<dbReference type="RefSeq" id="WP_074974180.1">
    <property type="nucleotide sequence ID" value="NZ_JADTFC010000124.1"/>
</dbReference>
<evidence type="ECO:0000256" key="8">
    <source>
        <dbReference type="HAMAP-Rule" id="MF_00952"/>
    </source>
</evidence>
<dbReference type="Gene3D" id="1.10.290.10">
    <property type="entry name" value="Topoisomerase I, domain 4"/>
    <property type="match status" value="1"/>
</dbReference>
<keyword evidence="7 8" id="KW-0413">Isomerase</keyword>
<dbReference type="Pfam" id="PF01131">
    <property type="entry name" value="Topoisom_bac"/>
    <property type="match status" value="1"/>
</dbReference>
<feature type="site" description="Interaction with DNA" evidence="8">
    <location>
        <position position="144"/>
    </location>
</feature>
<evidence type="ECO:0000256" key="5">
    <source>
        <dbReference type="ARBA" id="ARBA00023029"/>
    </source>
</evidence>
<feature type="site" description="Interaction with DNA" evidence="8">
    <location>
        <position position="483"/>
    </location>
</feature>
<feature type="region of interest" description="Interaction with DNA" evidence="8">
    <location>
        <begin position="160"/>
        <end position="165"/>
    </location>
</feature>
<evidence type="ECO:0000256" key="2">
    <source>
        <dbReference type="ARBA" id="ARBA00009446"/>
    </source>
</evidence>
<evidence type="ECO:0000259" key="10">
    <source>
        <dbReference type="PROSITE" id="PS50880"/>
    </source>
</evidence>
<feature type="domain" description="Topo IA-type catalytic" evidence="11">
    <location>
        <begin position="125"/>
        <end position="555"/>
    </location>
</feature>
<dbReference type="InterPro" id="IPR005733">
    <property type="entry name" value="TopoI_bac-type"/>
</dbReference>
<evidence type="ECO:0000256" key="3">
    <source>
        <dbReference type="ARBA" id="ARBA00022723"/>
    </source>
</evidence>
<dbReference type="PANTHER" id="PTHR42785:SF1">
    <property type="entry name" value="DNA TOPOISOMERASE"/>
    <property type="match status" value="1"/>
</dbReference>
<proteinExistence type="inferred from homology"/>
<feature type="domain" description="Toprim" evidence="10">
    <location>
        <begin position="2"/>
        <end position="111"/>
    </location>
</feature>
<evidence type="ECO:0000256" key="7">
    <source>
        <dbReference type="ARBA" id="ARBA00023235"/>
    </source>
</evidence>
<dbReference type="Proteomes" id="UP000608450">
    <property type="component" value="Unassembled WGS sequence"/>
</dbReference>
<dbReference type="SMART" id="SM00437">
    <property type="entry name" value="TOP1Ac"/>
    <property type="match status" value="1"/>
</dbReference>
<dbReference type="Gene3D" id="1.10.460.10">
    <property type="entry name" value="Topoisomerase I, domain 2"/>
    <property type="match status" value="1"/>
</dbReference>
<dbReference type="SMART" id="SM00493">
    <property type="entry name" value="TOPRIM"/>
    <property type="match status" value="1"/>
</dbReference>
<protein>
    <recommendedName>
        <fullName evidence="8">DNA topoisomerase 1</fullName>
        <ecNumber evidence="8">5.6.2.1</ecNumber>
    </recommendedName>
    <alternativeName>
        <fullName evidence="8">DNA topoisomerase I</fullName>
    </alternativeName>
</protein>
<reference evidence="12 13" key="1">
    <citation type="submission" date="2020-11" db="EMBL/GenBank/DDBJ databases">
        <title>Enhanced detection system for hospital associated transmission using whole genome sequencing surveillance.</title>
        <authorList>
            <person name="Harrison L.H."/>
            <person name="Van Tyne D."/>
            <person name="Marsh J.W."/>
            <person name="Griffith M.P."/>
            <person name="Snyder D.J."/>
            <person name="Cooper V.S."/>
            <person name="Mustapha M."/>
        </authorList>
    </citation>
    <scope>NUCLEOTIDE SEQUENCE [LARGE SCALE GENOMIC DNA]</scope>
    <source>
        <strain evidence="12 13">PSA00705</strain>
    </source>
</reference>
<dbReference type="CDD" id="cd00186">
    <property type="entry name" value="TOP1Ac"/>
    <property type="match status" value="1"/>
</dbReference>
<name>A0ABS0KVH7_PSENT</name>
<dbReference type="InterPro" id="IPR013825">
    <property type="entry name" value="Topo_IA_cen_sub2"/>
</dbReference>
<keyword evidence="6 8" id="KW-0238">DNA-binding</keyword>
<dbReference type="InterPro" id="IPR003602">
    <property type="entry name" value="Topo_IA_DNA-bd_dom"/>
</dbReference>
<comment type="similarity">
    <text evidence="2 8">Belongs to the type IA topoisomerase family.</text>
</comment>
<evidence type="ECO:0000313" key="13">
    <source>
        <dbReference type="Proteomes" id="UP000608450"/>
    </source>
</evidence>
<dbReference type="EC" id="5.6.2.1" evidence="8"/>
<evidence type="ECO:0000256" key="1">
    <source>
        <dbReference type="ARBA" id="ARBA00000213"/>
    </source>
</evidence>
<evidence type="ECO:0000256" key="9">
    <source>
        <dbReference type="SAM" id="MobiDB-lite"/>
    </source>
</evidence>
<keyword evidence="13" id="KW-1185">Reference proteome</keyword>
<keyword evidence="5 8" id="KW-0799">Topoisomerase</keyword>
<dbReference type="Pfam" id="PF01751">
    <property type="entry name" value="Toprim"/>
    <property type="match status" value="1"/>
</dbReference>
<dbReference type="InterPro" id="IPR013826">
    <property type="entry name" value="Topo_IA_cen_sub3"/>
</dbReference>
<dbReference type="PROSITE" id="PS52039">
    <property type="entry name" value="TOPO_IA_2"/>
    <property type="match status" value="1"/>
</dbReference>
<sequence>MTDLIIVESPGKVKTIEGYLGAGYKVAASVGHIRDLPENRMGVLPPDFRPEYVLTERGKEVASRLKRLASECNTIYLATDDDREGEAIAWHIQQALGLQSPKRITFTEITKTALKAALENPGSIDLAKVAAQEARRCLDRQVGYMVSPVVAEHLGDRSFSAGRVQSVAVRLVVDREEAITTHVPIAFYGASLSFGDWKAKWLTKPLLQSGEEYWTDKPFAEQVSQLKQVRVVSCEATESKSSPPAPFITSTLQKAAGNACGLGPKETMNAAQKLYEQGAITYMRTDSPNLSNDALKGIADYARANGLPLAEVPRKFKAKGNAQAAHECIRPSRMDVTEAGETEEQRKLYRLIWQRTICSQLQDARFDVRTAVLEGVDEIDGKVITLQARGKKLSFAGWKSLVAQDAAEDPEKAAADEASEASNPVPDLRPGDQLGVESGEVTESKTTAPPRFTEVSLVDELEKRGIGRPSTYAGIIEYIIETRGYVEKLDKKIPGPLKPTHRAVRLIKATKGKFKFLEYEFTRIAEEQLEAIAEGKTTFKALVSNVHGKLASEIADYQKNNPVAHPCPQCGRGLMLNTPPKKKDSPWWGCSGFSPEGDGCDYAAEDNNGAPGKSRAPELTEFECKSCNKPLIHRVKEGEGGWSFFSCSGYKSGCQQSYPDKNNAPDYTSPKIKGDD</sequence>
<dbReference type="InterPro" id="IPR023405">
    <property type="entry name" value="Topo_IA_core_domain"/>
</dbReference>
<keyword evidence="4" id="KW-0460">Magnesium</keyword>
<dbReference type="InterPro" id="IPR013497">
    <property type="entry name" value="Topo_IA_cen"/>
</dbReference>
<dbReference type="InterPro" id="IPR003601">
    <property type="entry name" value="Topo_IA_2"/>
</dbReference>
<dbReference type="Gene3D" id="3.40.50.140">
    <property type="match status" value="1"/>
</dbReference>
<dbReference type="InterPro" id="IPR013824">
    <property type="entry name" value="Topo_IA_cen_sub1"/>
</dbReference>
<evidence type="ECO:0000256" key="4">
    <source>
        <dbReference type="ARBA" id="ARBA00022842"/>
    </source>
</evidence>
<comment type="subunit">
    <text evidence="8">Monomer.</text>
</comment>
<dbReference type="InterPro" id="IPR028612">
    <property type="entry name" value="Topoisom_1_IA"/>
</dbReference>
<dbReference type="InterPro" id="IPR006171">
    <property type="entry name" value="TOPRIM_dom"/>
</dbReference>
<dbReference type="SMART" id="SM00436">
    <property type="entry name" value="TOP1Bc"/>
    <property type="match status" value="1"/>
</dbReference>
<dbReference type="InterPro" id="IPR023406">
    <property type="entry name" value="Topo_IA_AS"/>
</dbReference>
<dbReference type="PRINTS" id="PR00417">
    <property type="entry name" value="PRTPISMRASEI"/>
</dbReference>
<comment type="caution">
    <text evidence="8">Lacks conserved residue(s) required for the propagation of feature annotation.</text>
</comment>
<dbReference type="EMBL" id="JADTFC010000124">
    <property type="protein sequence ID" value="MBG6291571.1"/>
    <property type="molecule type" value="Genomic_DNA"/>
</dbReference>
<dbReference type="NCBIfam" id="TIGR01051">
    <property type="entry name" value="topA_bact"/>
    <property type="match status" value="1"/>
</dbReference>
<dbReference type="Gene3D" id="2.70.20.10">
    <property type="entry name" value="Topoisomerase I, domain 3"/>
    <property type="match status" value="1"/>
</dbReference>
<dbReference type="PROSITE" id="PS00396">
    <property type="entry name" value="TOPO_IA_1"/>
    <property type="match status" value="1"/>
</dbReference>
<evidence type="ECO:0000313" key="12">
    <source>
        <dbReference type="EMBL" id="MBG6291571.1"/>
    </source>
</evidence>
<evidence type="ECO:0000256" key="6">
    <source>
        <dbReference type="ARBA" id="ARBA00023125"/>
    </source>
</evidence>
<feature type="site" description="Interaction with DNA" evidence="8">
    <location>
        <position position="284"/>
    </location>
</feature>
<feature type="site" description="Interaction with DNA" evidence="8">
    <location>
        <position position="139"/>
    </location>
</feature>
<feature type="site" description="Interaction with DNA" evidence="8">
    <location>
        <position position="136"/>
    </location>
</feature>
<feature type="site" description="Interaction with DNA" evidence="8">
    <location>
        <position position="32"/>
    </location>
</feature>